<dbReference type="Proteomes" id="UP000437068">
    <property type="component" value="Unassembled WGS sequence"/>
</dbReference>
<gene>
    <name evidence="5" type="ORF">PF001_g10465</name>
    <name evidence="4" type="ORF">PF002_g11855</name>
    <name evidence="3" type="ORF">PF007_g10266</name>
    <name evidence="2" type="ORF">PF009_g12228</name>
</gene>
<evidence type="ECO:0000313" key="4">
    <source>
        <dbReference type="EMBL" id="KAE9234226.1"/>
    </source>
</evidence>
<feature type="compositionally biased region" description="Acidic residues" evidence="1">
    <location>
        <begin position="292"/>
        <end position="316"/>
    </location>
</feature>
<feature type="compositionally biased region" description="Basic and acidic residues" evidence="1">
    <location>
        <begin position="142"/>
        <end position="158"/>
    </location>
</feature>
<feature type="region of interest" description="Disordered" evidence="1">
    <location>
        <begin position="233"/>
        <end position="252"/>
    </location>
</feature>
<organism evidence="4 8">
    <name type="scientific">Phytophthora fragariae</name>
    <dbReference type="NCBI Taxonomy" id="53985"/>
    <lineage>
        <taxon>Eukaryota</taxon>
        <taxon>Sar</taxon>
        <taxon>Stramenopiles</taxon>
        <taxon>Oomycota</taxon>
        <taxon>Peronosporomycetes</taxon>
        <taxon>Peronosporales</taxon>
        <taxon>Peronosporaceae</taxon>
        <taxon>Phytophthora</taxon>
    </lineage>
</organism>
<feature type="region of interest" description="Disordered" evidence="1">
    <location>
        <begin position="277"/>
        <end position="316"/>
    </location>
</feature>
<dbReference type="EMBL" id="QXGE01000528">
    <property type="protein sequence ID" value="KAE9309902.1"/>
    <property type="molecule type" value="Genomic_DNA"/>
</dbReference>
<evidence type="ECO:0000313" key="2">
    <source>
        <dbReference type="EMBL" id="KAE8937876.1"/>
    </source>
</evidence>
<dbReference type="Proteomes" id="UP000440367">
    <property type="component" value="Unassembled WGS sequence"/>
</dbReference>
<feature type="compositionally biased region" description="Basic and acidic residues" evidence="1">
    <location>
        <begin position="85"/>
        <end position="98"/>
    </location>
</feature>
<dbReference type="AlphaFoldDB" id="A0A6A3ZF30"/>
<dbReference type="EMBL" id="QXGD01000555">
    <property type="protein sequence ID" value="KAE9234226.1"/>
    <property type="molecule type" value="Genomic_DNA"/>
</dbReference>
<proteinExistence type="predicted"/>
<accession>A0A6A3ZF30</accession>
<reference evidence="6 7" key="1">
    <citation type="submission" date="2018-08" db="EMBL/GenBank/DDBJ databases">
        <title>Genomic investigation of the strawberry pathogen Phytophthora fragariae indicates pathogenicity is determined by transcriptional variation in three key races.</title>
        <authorList>
            <person name="Adams T.M."/>
            <person name="Armitage A.D."/>
            <person name="Sobczyk M.K."/>
            <person name="Bates H.J."/>
            <person name="Dunwell J.M."/>
            <person name="Nellist C.F."/>
            <person name="Harrison R.J."/>
        </authorList>
    </citation>
    <scope>NUCLEOTIDE SEQUENCE [LARGE SCALE GENOMIC DNA]</scope>
    <source>
        <strain evidence="5 7">A4</strain>
        <strain evidence="4 8">BC-1</strain>
        <strain evidence="3 9">NOV-71</strain>
        <strain evidence="2 6">NOV-9</strain>
    </source>
</reference>
<evidence type="ECO:0008006" key="10">
    <source>
        <dbReference type="Google" id="ProtNLM"/>
    </source>
</evidence>
<dbReference type="Proteomes" id="UP000441208">
    <property type="component" value="Unassembled WGS sequence"/>
</dbReference>
<dbReference type="Proteomes" id="UP000429523">
    <property type="component" value="Unassembled WGS sequence"/>
</dbReference>
<evidence type="ECO:0000256" key="1">
    <source>
        <dbReference type="SAM" id="MobiDB-lite"/>
    </source>
</evidence>
<evidence type="ECO:0000313" key="3">
    <source>
        <dbReference type="EMBL" id="KAE9114738.1"/>
    </source>
</evidence>
<comment type="caution">
    <text evidence="4">The sequence shown here is derived from an EMBL/GenBank/DDBJ whole genome shotgun (WGS) entry which is preliminary data.</text>
</comment>
<evidence type="ECO:0000313" key="8">
    <source>
        <dbReference type="Proteomes" id="UP000440367"/>
    </source>
</evidence>
<evidence type="ECO:0000313" key="6">
    <source>
        <dbReference type="Proteomes" id="UP000429523"/>
    </source>
</evidence>
<evidence type="ECO:0000313" key="5">
    <source>
        <dbReference type="EMBL" id="KAE9309902.1"/>
    </source>
</evidence>
<feature type="region of interest" description="Disordered" evidence="1">
    <location>
        <begin position="77"/>
        <end position="175"/>
    </location>
</feature>
<name>A0A6A3ZF30_9STRA</name>
<dbReference type="EMBL" id="QXFZ01000481">
    <property type="protein sequence ID" value="KAE9114738.1"/>
    <property type="molecule type" value="Genomic_DNA"/>
</dbReference>
<evidence type="ECO:0000313" key="9">
    <source>
        <dbReference type="Proteomes" id="UP000441208"/>
    </source>
</evidence>
<feature type="compositionally biased region" description="Acidic residues" evidence="1">
    <location>
        <begin position="113"/>
        <end position="138"/>
    </location>
</feature>
<evidence type="ECO:0000313" key="7">
    <source>
        <dbReference type="Proteomes" id="UP000437068"/>
    </source>
</evidence>
<dbReference type="EMBL" id="QXGF01000604">
    <property type="protein sequence ID" value="KAE8937876.1"/>
    <property type="molecule type" value="Genomic_DNA"/>
</dbReference>
<protein>
    <recommendedName>
        <fullName evidence="10">PiggyBac transposable element-derived protein domain-containing protein</fullName>
    </recommendedName>
</protein>
<sequence length="440" mass="46864">MRSSRREKPAAPAAAPHDIDFGHLWRQLRAAGWTSKRPTGIQAEWAYKSPEGENVLLGERAVVEYAFMSGLMVEDEEHVGEEDGGGEHVGDEGSGGDHVEEEGGGGEHYEEHVGEEDGGGEQVEDEGGGGENVEEEGGGGEHGGEHVREEDGGGEHVGVEGGGGDDAAIRPSQIDTSVLLSQNTIEQMFGPSESETELSQAAVARAFDLSQRDLQADDEQRDAAASLRLLADASGLESEGEDERAVTSPIAPPRRTRIPLKLDADVNVLLDGESSSEYKNFRSDDSDSAGICDDDGDSGSDEFDEERGDEISDSDATEMDEAFLASLHIGGNGELNKAALKQRTAALQAMQWTPAMAEFDTDTPAFPGLDADEARPVGELLDVWRSPLLTLFFFVPKTVFEVYVGKRNNDGGYTGIDAKTGAAAALRNLSLLNRATTGML</sequence>